<accession>A0A1U7Z3H0</accession>
<feature type="region of interest" description="Disordered" evidence="2">
    <location>
        <begin position="514"/>
        <end position="536"/>
    </location>
</feature>
<protein>
    <submittedName>
        <fullName evidence="4">Uncharacterized protein LOC104585909</fullName>
    </submittedName>
</protein>
<proteinExistence type="predicted"/>
<dbReference type="GeneID" id="104585909"/>
<dbReference type="AlphaFoldDB" id="A0A1U7Z3H0"/>
<feature type="compositionally biased region" description="Polar residues" evidence="2">
    <location>
        <begin position="881"/>
        <end position="893"/>
    </location>
</feature>
<evidence type="ECO:0000256" key="2">
    <source>
        <dbReference type="SAM" id="MobiDB-lite"/>
    </source>
</evidence>
<dbReference type="eggNOG" id="ENOG502R822">
    <property type="taxonomic scope" value="Eukaryota"/>
</dbReference>
<feature type="region of interest" description="Disordered" evidence="2">
    <location>
        <begin position="840"/>
        <end position="893"/>
    </location>
</feature>
<reference evidence="4" key="1">
    <citation type="submission" date="2025-08" db="UniProtKB">
        <authorList>
            <consortium name="RefSeq"/>
        </authorList>
    </citation>
    <scope>IDENTIFICATION</scope>
</reference>
<dbReference type="InParanoid" id="A0A1U7Z3H0"/>
<keyword evidence="3" id="KW-1185">Reference proteome</keyword>
<feature type="region of interest" description="Disordered" evidence="2">
    <location>
        <begin position="716"/>
        <end position="755"/>
    </location>
</feature>
<keyword evidence="1" id="KW-0175">Coiled coil</keyword>
<feature type="coiled-coil region" evidence="1">
    <location>
        <begin position="396"/>
        <end position="441"/>
    </location>
</feature>
<name>A0A1U7Z3H0_NELNU</name>
<dbReference type="KEGG" id="nnu:104585909"/>
<dbReference type="OMA" id="CNNHEIA"/>
<gene>
    <name evidence="4" type="primary">LOC104585909</name>
</gene>
<dbReference type="FunCoup" id="A0A1U7Z3H0">
    <property type="interactions" value="1384"/>
</dbReference>
<sequence length="893" mass="98284">MEAENSSSSCSFSTNWIVEQGCLENSITFESSVSPIDEDVDASSRDHLLLKPDSPDSGPCEIKIIFRQKHEVRQVYVRSTARVYEIYYATNQQSSNEYLCTVRCGIVAKSEIVHHTNDSGETIVANPMKEEKVKNGSHNSTNEDDWVEVKVPDSPSLDSNATFLPKKNELNMDRSIQDLYEATAEITDASPCTSLTLRLLSLQTKGCLHLQEIYIFADPVESSDSDHEVGLMEKPAGSSLMAMLVPTLLQLSKSGIGQTRERNVSNIRETYNHWGGNSETAELTNPSTWRIIKEAESSMADKQKPEIQCATGATVESTLSGSSIADQQEIKMQEVAVAMAKYCEPQPSIAEQHEVRRVAGETTQLKSETQMKGTEHRSDSVIEENGLPCSRLEKILDQLVCRMDRIEAVCSRFEENMLKPISSMETRLLRLEQQLEALTMRSHPSGRYSCTRIAAPEFSCNESESSSCVDGNDRCCYGGLESAEKDTDFDKLSPATDNAIVDASQSLPGLVVTAPEFSNGDDDDDNHNDIKSCSDSSESLKEPITVKSCPSIDDALALALAGFLTSTSIQSPQISQSLKISAPDFPNEEDHDNDNLASPIISCERLADLVTHVEQSGTERVNNSFLDPCDTASLESEVKVMQSPDNTPTEATNEAACRQEDRTEVSCNVTRTDDLMGGKETSIEEMIERTCNGVPPNEEKAEDRVPWNETIIQNQSPVSRAGERHDSTVDGTFTEGDLSLELDDDRNPGTTTKGVTAPKFTTAMEVQGAGYKDVLLHVPDQPMVDFKLPLLDVKFVVQEHWKATSPLEALLNDMTETRKEVSCASNGDDGVTTDEKHHIFSLEDDEPNAPTASDQPLLDVDDLTQKNETSNLESEPPQDLSPCSNQEPFPSLI</sequence>
<dbReference type="Proteomes" id="UP000189703">
    <property type="component" value="Unplaced"/>
</dbReference>
<organism evidence="3 4">
    <name type="scientific">Nelumbo nucifera</name>
    <name type="common">Sacred lotus</name>
    <dbReference type="NCBI Taxonomy" id="4432"/>
    <lineage>
        <taxon>Eukaryota</taxon>
        <taxon>Viridiplantae</taxon>
        <taxon>Streptophyta</taxon>
        <taxon>Embryophyta</taxon>
        <taxon>Tracheophyta</taxon>
        <taxon>Spermatophyta</taxon>
        <taxon>Magnoliopsida</taxon>
        <taxon>Proteales</taxon>
        <taxon>Nelumbonaceae</taxon>
        <taxon>Nelumbo</taxon>
    </lineage>
</organism>
<evidence type="ECO:0000313" key="4">
    <source>
        <dbReference type="RefSeq" id="XP_010241251.1"/>
    </source>
</evidence>
<dbReference type="PANTHER" id="PTHR37261:SF1">
    <property type="entry name" value="40S RIBOSOMAL PROTEIN S27"/>
    <property type="match status" value="1"/>
</dbReference>
<dbReference type="OrthoDB" id="1939758at2759"/>
<evidence type="ECO:0000256" key="1">
    <source>
        <dbReference type="SAM" id="Coils"/>
    </source>
</evidence>
<dbReference type="PANTHER" id="PTHR37261">
    <property type="entry name" value="40S RIBOSOMAL PROTEIN S27"/>
    <property type="match status" value="1"/>
</dbReference>
<evidence type="ECO:0000313" key="3">
    <source>
        <dbReference type="Proteomes" id="UP000189703"/>
    </source>
</evidence>
<dbReference type="RefSeq" id="XP_010241251.1">
    <property type="nucleotide sequence ID" value="XM_010242949.1"/>
</dbReference>